<evidence type="ECO:0000313" key="1">
    <source>
        <dbReference type="EMBL" id="HGW29721.1"/>
    </source>
</evidence>
<dbReference type="EMBL" id="DSRT01000119">
    <property type="protein sequence ID" value="HGW29721.1"/>
    <property type="molecule type" value="Genomic_DNA"/>
</dbReference>
<reference evidence="1" key="1">
    <citation type="journal article" date="2020" name="mSystems">
        <title>Genome- and Community-Level Interaction Insights into Carbon Utilization and Element Cycling Functions of Hydrothermarchaeota in Hydrothermal Sediment.</title>
        <authorList>
            <person name="Zhou Z."/>
            <person name="Liu Y."/>
            <person name="Xu W."/>
            <person name="Pan J."/>
            <person name="Luo Z.H."/>
            <person name="Li M."/>
        </authorList>
    </citation>
    <scope>NUCLEOTIDE SEQUENCE [LARGE SCALE GENOMIC DNA]</scope>
    <source>
        <strain evidence="1">SpSt-417</strain>
    </source>
</reference>
<dbReference type="AlphaFoldDB" id="A0A7C4Y2T9"/>
<comment type="caution">
    <text evidence="1">The sequence shown here is derived from an EMBL/GenBank/DDBJ whole genome shotgun (WGS) entry which is preliminary data.</text>
</comment>
<protein>
    <recommendedName>
        <fullName evidence="2">Mannosyl-glycoprotein endo-beta-N-acetylglucosamidase-like domain-containing protein</fullName>
    </recommendedName>
</protein>
<dbReference type="SUPFAM" id="SSF53955">
    <property type="entry name" value="Lysozyme-like"/>
    <property type="match status" value="1"/>
</dbReference>
<sequence length="176" mass="20119">MLNAFKLYNSIVLPFFLVLFLGVSPVNEVPKTAKNMEFVIGYKKVDRVEALEMFLDKYHSPLKENAKTFVEIADRYGMDYRLLPAIACMESTCGKALIEGTYNPFGWGIHGKNYIAFESYDHAIKIVAEGIHKNYINRGFDTIVEIAPIYTPPNSKNWARGVQWFSNQIDGFAYRT</sequence>
<accession>A0A7C4Y2T9</accession>
<dbReference type="InterPro" id="IPR023346">
    <property type="entry name" value="Lysozyme-like_dom_sf"/>
</dbReference>
<organism evidence="1">
    <name type="scientific">candidate division WWE3 bacterium</name>
    <dbReference type="NCBI Taxonomy" id="2053526"/>
    <lineage>
        <taxon>Bacteria</taxon>
        <taxon>Katanobacteria</taxon>
    </lineage>
</organism>
<gene>
    <name evidence="1" type="ORF">ENR63_02245</name>
</gene>
<evidence type="ECO:0008006" key="2">
    <source>
        <dbReference type="Google" id="ProtNLM"/>
    </source>
</evidence>
<name>A0A7C4Y2T9_UNCKA</name>
<proteinExistence type="predicted"/>